<accession>A0A2N7PQ54</accession>
<evidence type="ECO:0000256" key="6">
    <source>
        <dbReference type="SAM" id="Phobius"/>
    </source>
</evidence>
<evidence type="ECO:0000313" key="7">
    <source>
        <dbReference type="EMBL" id="PMP68637.1"/>
    </source>
</evidence>
<dbReference type="PANTHER" id="PTHR30213:SF0">
    <property type="entry name" value="UPF0761 MEMBRANE PROTEIN YIHY"/>
    <property type="match status" value="1"/>
</dbReference>
<dbReference type="EMBL" id="PNIK01000019">
    <property type="protein sequence ID" value="PMP68637.1"/>
    <property type="molecule type" value="Genomic_DNA"/>
</dbReference>
<dbReference type="Pfam" id="PF03631">
    <property type="entry name" value="Virul_fac_BrkB"/>
    <property type="match status" value="1"/>
</dbReference>
<comment type="subcellular location">
    <subcellularLocation>
        <location evidence="1">Cell membrane</location>
        <topology evidence="1">Multi-pass membrane protein</topology>
    </subcellularLocation>
</comment>
<evidence type="ECO:0000256" key="2">
    <source>
        <dbReference type="ARBA" id="ARBA00022475"/>
    </source>
</evidence>
<feature type="transmembrane region" description="Helical" evidence="6">
    <location>
        <begin position="194"/>
        <end position="214"/>
    </location>
</feature>
<gene>
    <name evidence="7" type="ORF">C0190_01375</name>
</gene>
<feature type="transmembrane region" description="Helical" evidence="6">
    <location>
        <begin position="163"/>
        <end position="182"/>
    </location>
</feature>
<comment type="caution">
    <text evidence="7">The sequence shown here is derived from an EMBL/GenBank/DDBJ whole genome shotgun (WGS) entry which is preliminary data.</text>
</comment>
<evidence type="ECO:0000313" key="8">
    <source>
        <dbReference type="Proteomes" id="UP000235460"/>
    </source>
</evidence>
<dbReference type="Proteomes" id="UP000235460">
    <property type="component" value="Unassembled WGS sequence"/>
</dbReference>
<dbReference type="SUPFAM" id="SSF46785">
    <property type="entry name" value="Winged helix' DNA-binding domain"/>
    <property type="match status" value="1"/>
</dbReference>
<dbReference type="InterPro" id="IPR036390">
    <property type="entry name" value="WH_DNA-bd_sf"/>
</dbReference>
<feature type="transmembrane region" description="Helical" evidence="6">
    <location>
        <begin position="234"/>
        <end position="255"/>
    </location>
</feature>
<keyword evidence="2" id="KW-1003">Cell membrane</keyword>
<evidence type="ECO:0000256" key="4">
    <source>
        <dbReference type="ARBA" id="ARBA00022989"/>
    </source>
</evidence>
<dbReference type="InterPro" id="IPR017039">
    <property type="entry name" value="Virul_fac_BrkB"/>
</dbReference>
<evidence type="ECO:0000256" key="3">
    <source>
        <dbReference type="ARBA" id="ARBA00022692"/>
    </source>
</evidence>
<evidence type="ECO:0000256" key="1">
    <source>
        <dbReference type="ARBA" id="ARBA00004651"/>
    </source>
</evidence>
<feature type="transmembrane region" description="Helical" evidence="6">
    <location>
        <begin position="136"/>
        <end position="157"/>
    </location>
</feature>
<organism evidence="7 8">
    <name type="scientific">Thermodesulfobacterium geofontis</name>
    <dbReference type="NCBI Taxonomy" id="1295609"/>
    <lineage>
        <taxon>Bacteria</taxon>
        <taxon>Pseudomonadati</taxon>
        <taxon>Thermodesulfobacteriota</taxon>
        <taxon>Thermodesulfobacteria</taxon>
        <taxon>Thermodesulfobacteriales</taxon>
        <taxon>Thermodesulfobacteriaceae</taxon>
        <taxon>Thermodesulfobacterium</taxon>
    </lineage>
</organism>
<proteinExistence type="predicted"/>
<keyword evidence="4 6" id="KW-1133">Transmembrane helix</keyword>
<reference evidence="7 8" key="1">
    <citation type="submission" date="2018-01" db="EMBL/GenBank/DDBJ databases">
        <title>Metagenomic assembled genomes from two thermal pools in the Uzon Caldera, Kamchatka, Russia.</title>
        <authorList>
            <person name="Wilkins L."/>
            <person name="Ettinger C."/>
        </authorList>
    </citation>
    <scope>NUCLEOTIDE SEQUENCE [LARGE SCALE GENOMIC DNA]</scope>
    <source>
        <strain evidence="7">ZAV-08</strain>
    </source>
</reference>
<dbReference type="PANTHER" id="PTHR30213">
    <property type="entry name" value="INNER MEMBRANE PROTEIN YHJD"/>
    <property type="match status" value="1"/>
</dbReference>
<evidence type="ECO:0000256" key="5">
    <source>
        <dbReference type="ARBA" id="ARBA00023136"/>
    </source>
</evidence>
<feature type="transmembrane region" description="Helical" evidence="6">
    <location>
        <begin position="33"/>
        <end position="56"/>
    </location>
</feature>
<feature type="transmembrane region" description="Helical" evidence="6">
    <location>
        <begin position="102"/>
        <end position="124"/>
    </location>
</feature>
<dbReference type="GO" id="GO:0005886">
    <property type="term" value="C:plasma membrane"/>
    <property type="evidence" value="ECO:0007669"/>
    <property type="project" value="UniProtKB-SubCell"/>
</dbReference>
<sequence length="380" mass="44224">MKFKSFLNFTKIAIITFFKKIQKDDILLNAQGLTFNTLLTMVPLLGLIFSIGKIFIPQQKLTEQILINIAQYLTPEATKKVMDTILDIVKKLETFPLGKFSLIAYFIMGLGVLFQIEGILNKIFESSKRRNFMQRLTFFWLCITLIPFLFFMPLFFHSYLSKFFNFSLLFLIGLFFFLMYIYFPAKDVGKMEALIGAIFSTILWTLSSYLYSLYVKYAVTYSKIYGSLSSIPLFLIWLFVNWLVFLLGAELVVLLEQKSWKRLPVNFSYPYLKLYLLYLLGKNFLEGKNFNIFELSEYLNVSPIFLESILQDLEKDGLIAIKDEEIFFAKPLGKIKILKVLGIDEFQEILNLPEAKPFIENISALIKNFSQVTLEDLIKS</sequence>
<keyword evidence="3 6" id="KW-0812">Transmembrane</keyword>
<dbReference type="AlphaFoldDB" id="A0A2N7PQ54"/>
<dbReference type="NCBIfam" id="TIGR00765">
    <property type="entry name" value="yihY_not_rbn"/>
    <property type="match status" value="1"/>
</dbReference>
<name>A0A2N7PQ54_9BACT</name>
<keyword evidence="5 6" id="KW-0472">Membrane</keyword>
<protein>
    <submittedName>
        <fullName evidence="7">Uncharacterized protein</fullName>
    </submittedName>
</protein>